<evidence type="ECO:0000256" key="3">
    <source>
        <dbReference type="ARBA" id="ARBA00023098"/>
    </source>
</evidence>
<evidence type="ECO:0000256" key="1">
    <source>
        <dbReference type="ARBA" id="ARBA00022516"/>
    </source>
</evidence>
<dbReference type="EMBL" id="CP052766">
    <property type="protein sequence ID" value="QJR81209.1"/>
    <property type="molecule type" value="Genomic_DNA"/>
</dbReference>
<evidence type="ECO:0000256" key="2">
    <source>
        <dbReference type="ARBA" id="ARBA00022801"/>
    </source>
</evidence>
<reference evidence="6" key="1">
    <citation type="submission" date="2014-12" db="EMBL/GenBank/DDBJ databases">
        <title>Complete genome sequence of a multi-drug resistant Klebsiella pneumoniae.</title>
        <authorList>
            <person name="Hua X."/>
            <person name="Chen Q."/>
            <person name="Li X."/>
            <person name="Feng Y."/>
            <person name="Ruan Z."/>
            <person name="Yu Y."/>
        </authorList>
    </citation>
    <scope>NUCLEOTIDE SEQUENCE [LARGE SCALE GENOMIC DNA]</scope>
    <source>
        <strain evidence="6">5.12</strain>
    </source>
</reference>
<name>A0A6M4MDM6_9ALTE</name>
<evidence type="ECO:0000313" key="5">
    <source>
        <dbReference type="EMBL" id="QJR81209.1"/>
    </source>
</evidence>
<keyword evidence="3" id="KW-0443">Lipid metabolism</keyword>
<dbReference type="PANTHER" id="PTHR38764">
    <property type="entry name" value="ACYL CARRIER PROTEIN PHOSPHODIESTERASE"/>
    <property type="match status" value="1"/>
</dbReference>
<accession>A0A6M4MDM6</accession>
<keyword evidence="2" id="KW-0378">Hydrolase</keyword>
<dbReference type="GO" id="GO:0008770">
    <property type="term" value="F:[acyl-carrier-protein] phosphodiesterase activity"/>
    <property type="evidence" value="ECO:0007669"/>
    <property type="project" value="InterPro"/>
</dbReference>
<dbReference type="RefSeq" id="WP_075607500.1">
    <property type="nucleotide sequence ID" value="NZ_CP052766.1"/>
</dbReference>
<reference evidence="5 6" key="2">
    <citation type="submission" date="2020-04" db="EMBL/GenBank/DDBJ databases">
        <title>Complete genome sequence of Alteromonas pelagimontana 5.12T.</title>
        <authorList>
            <person name="Sinha R.K."/>
            <person name="Krishnan K.P."/>
            <person name="Kurian J.P."/>
        </authorList>
    </citation>
    <scope>NUCLEOTIDE SEQUENCE [LARGE SCALE GENOMIC DNA]</scope>
    <source>
        <strain evidence="5 6">5.12</strain>
    </source>
</reference>
<keyword evidence="6" id="KW-1185">Reference proteome</keyword>
<gene>
    <name evidence="5" type="ORF">CA267_010670</name>
</gene>
<dbReference type="PIRSF" id="PIRSF011489">
    <property type="entry name" value="DUF479"/>
    <property type="match status" value="1"/>
</dbReference>
<dbReference type="KEGG" id="apel:CA267_010670"/>
<evidence type="ECO:0000256" key="4">
    <source>
        <dbReference type="ARBA" id="ARBA00023160"/>
    </source>
</evidence>
<keyword evidence="4" id="KW-0275">Fatty acid biosynthesis</keyword>
<dbReference type="Pfam" id="PF04336">
    <property type="entry name" value="ACP_PD"/>
    <property type="match status" value="1"/>
</dbReference>
<dbReference type="OrthoDB" id="8442777at2"/>
<proteinExistence type="predicted"/>
<dbReference type="AlphaFoldDB" id="A0A6M4MDM6"/>
<dbReference type="GO" id="GO:0006633">
    <property type="term" value="P:fatty acid biosynthetic process"/>
    <property type="evidence" value="ECO:0007669"/>
    <property type="project" value="UniProtKB-KW"/>
</dbReference>
<keyword evidence="4" id="KW-0276">Fatty acid metabolism</keyword>
<dbReference type="Proteomes" id="UP000219285">
    <property type="component" value="Chromosome"/>
</dbReference>
<dbReference type="PANTHER" id="PTHR38764:SF1">
    <property type="entry name" value="ACYL CARRIER PROTEIN PHOSPHODIESTERASE"/>
    <property type="match status" value="1"/>
</dbReference>
<keyword evidence="1" id="KW-0444">Lipid biosynthesis</keyword>
<sequence length="194" mass="22045">MNYLAHLYLAQPTPDSHFGNLLGDFRRGVDTSAYSADVVAGLRNHYLVDAYTDNHPYVKEAKSCFSAQRRRFAGIALDVLFDHYLIKHWLNYSATDFDSFCDQAYQRLEQRIAIMPAQMQPVVGSMVEQGWLSNYRALNGVAFALDKISARIRFPNQFNGSIEEITPNYQALEECFTAFFPQLIAHVAAHSPEL</sequence>
<evidence type="ECO:0000313" key="6">
    <source>
        <dbReference type="Proteomes" id="UP000219285"/>
    </source>
</evidence>
<dbReference type="InterPro" id="IPR007431">
    <property type="entry name" value="ACP_PD"/>
</dbReference>
<organism evidence="5 6">
    <name type="scientific">Alteromonas pelagimontana</name>
    <dbReference type="NCBI Taxonomy" id="1858656"/>
    <lineage>
        <taxon>Bacteria</taxon>
        <taxon>Pseudomonadati</taxon>
        <taxon>Pseudomonadota</taxon>
        <taxon>Gammaproteobacteria</taxon>
        <taxon>Alteromonadales</taxon>
        <taxon>Alteromonadaceae</taxon>
        <taxon>Alteromonas/Salinimonas group</taxon>
        <taxon>Alteromonas</taxon>
    </lineage>
</organism>
<protein>
    <submittedName>
        <fullName evidence="5">DUF479 domain-containing protein</fullName>
    </submittedName>
</protein>